<proteinExistence type="predicted"/>
<comment type="caution">
    <text evidence="1">The sequence shown here is derived from an EMBL/GenBank/DDBJ whole genome shotgun (WGS) entry which is preliminary data.</text>
</comment>
<dbReference type="EMBL" id="CM026429">
    <property type="protein sequence ID" value="KAG0565346.1"/>
    <property type="molecule type" value="Genomic_DNA"/>
</dbReference>
<keyword evidence="2" id="KW-1185">Reference proteome</keyword>
<evidence type="ECO:0000313" key="2">
    <source>
        <dbReference type="Proteomes" id="UP000822688"/>
    </source>
</evidence>
<protein>
    <submittedName>
        <fullName evidence="1">Uncharacterized protein</fullName>
    </submittedName>
</protein>
<evidence type="ECO:0000313" key="1">
    <source>
        <dbReference type="EMBL" id="KAG0565346.1"/>
    </source>
</evidence>
<dbReference type="Proteomes" id="UP000822688">
    <property type="component" value="Chromosome 8"/>
</dbReference>
<name>A0A8T0H0B8_CERPU</name>
<dbReference type="AlphaFoldDB" id="A0A8T0H0B8"/>
<sequence>MPTPSSDLHPNPLNLKSCTSFFASNLGDQLNLQPKCWSLNFNAAMGNYLCALTDDTKAECAVERRHRLLLLLHVGMVGSSGYQHQQQFHENQCNFNMGLHLLPHLFRSLPSQVNLETSSNCGFMQTC</sequence>
<organism evidence="1 2">
    <name type="scientific">Ceratodon purpureus</name>
    <name type="common">Fire moss</name>
    <name type="synonym">Dicranum purpureum</name>
    <dbReference type="NCBI Taxonomy" id="3225"/>
    <lineage>
        <taxon>Eukaryota</taxon>
        <taxon>Viridiplantae</taxon>
        <taxon>Streptophyta</taxon>
        <taxon>Embryophyta</taxon>
        <taxon>Bryophyta</taxon>
        <taxon>Bryophytina</taxon>
        <taxon>Bryopsida</taxon>
        <taxon>Dicranidae</taxon>
        <taxon>Pseudoditrichales</taxon>
        <taxon>Ditrichaceae</taxon>
        <taxon>Ceratodon</taxon>
    </lineage>
</organism>
<gene>
    <name evidence="1" type="ORF">KC19_8G184200</name>
</gene>
<accession>A0A8T0H0B8</accession>
<reference evidence="1" key="1">
    <citation type="submission" date="2020-06" db="EMBL/GenBank/DDBJ databases">
        <title>WGS assembly of Ceratodon purpureus strain R40.</title>
        <authorList>
            <person name="Carey S.B."/>
            <person name="Jenkins J."/>
            <person name="Shu S."/>
            <person name="Lovell J.T."/>
            <person name="Sreedasyam A."/>
            <person name="Maumus F."/>
            <person name="Tiley G.P."/>
            <person name="Fernandez-Pozo N."/>
            <person name="Barry K."/>
            <person name="Chen C."/>
            <person name="Wang M."/>
            <person name="Lipzen A."/>
            <person name="Daum C."/>
            <person name="Saski C.A."/>
            <person name="Payton A.C."/>
            <person name="Mcbreen J.C."/>
            <person name="Conrad R.E."/>
            <person name="Kollar L.M."/>
            <person name="Olsson S."/>
            <person name="Huttunen S."/>
            <person name="Landis J.B."/>
            <person name="Wickett N.J."/>
            <person name="Johnson M.G."/>
            <person name="Rensing S.A."/>
            <person name="Grimwood J."/>
            <person name="Schmutz J."/>
            <person name="Mcdaniel S.F."/>
        </authorList>
    </citation>
    <scope>NUCLEOTIDE SEQUENCE</scope>
    <source>
        <strain evidence="1">R40</strain>
    </source>
</reference>